<dbReference type="Gene3D" id="1.20.5.1930">
    <property type="match status" value="1"/>
</dbReference>
<dbReference type="GO" id="GO:0016020">
    <property type="term" value="C:membrane"/>
    <property type="evidence" value="ECO:0007669"/>
    <property type="project" value="InterPro"/>
</dbReference>
<feature type="transmembrane region" description="Helical" evidence="9">
    <location>
        <begin position="44"/>
        <end position="62"/>
    </location>
</feature>
<dbReference type="OrthoDB" id="227596at2"/>
<evidence type="ECO:0000256" key="9">
    <source>
        <dbReference type="SAM" id="Phobius"/>
    </source>
</evidence>
<evidence type="ECO:0000256" key="6">
    <source>
        <dbReference type="ARBA" id="ARBA00022777"/>
    </source>
</evidence>
<evidence type="ECO:0000313" key="12">
    <source>
        <dbReference type="Proteomes" id="UP000267128"/>
    </source>
</evidence>
<dbReference type="CDD" id="cd16917">
    <property type="entry name" value="HATPase_UhpB-NarQ-NarX-like"/>
    <property type="match status" value="1"/>
</dbReference>
<keyword evidence="9" id="KW-0812">Transmembrane</keyword>
<proteinExistence type="predicted"/>
<evidence type="ECO:0000313" key="11">
    <source>
        <dbReference type="EMBL" id="RNL62026.1"/>
    </source>
</evidence>
<comment type="caution">
    <text evidence="11">The sequence shown here is derived from an EMBL/GenBank/DDBJ whole genome shotgun (WGS) entry which is preliminary data.</text>
</comment>
<dbReference type="RefSeq" id="WP_123227321.1">
    <property type="nucleotide sequence ID" value="NZ_RJSE01000007.1"/>
</dbReference>
<evidence type="ECO:0000256" key="1">
    <source>
        <dbReference type="ARBA" id="ARBA00000085"/>
    </source>
</evidence>
<dbReference type="GO" id="GO:0005524">
    <property type="term" value="F:ATP binding"/>
    <property type="evidence" value="ECO:0007669"/>
    <property type="project" value="UniProtKB-KW"/>
</dbReference>
<keyword evidence="3" id="KW-0597">Phosphoprotein</keyword>
<evidence type="ECO:0000259" key="10">
    <source>
        <dbReference type="Pfam" id="PF07730"/>
    </source>
</evidence>
<keyword evidence="12" id="KW-1185">Reference proteome</keyword>
<keyword evidence="9" id="KW-1133">Transmembrane helix</keyword>
<dbReference type="PANTHER" id="PTHR24421:SF10">
    <property type="entry name" value="NITRATE_NITRITE SENSOR PROTEIN NARQ"/>
    <property type="match status" value="1"/>
</dbReference>
<dbReference type="InterPro" id="IPR050482">
    <property type="entry name" value="Sensor_HK_TwoCompSys"/>
</dbReference>
<feature type="transmembrane region" description="Helical" evidence="9">
    <location>
        <begin position="156"/>
        <end position="178"/>
    </location>
</feature>
<feature type="transmembrane region" description="Helical" evidence="9">
    <location>
        <begin position="12"/>
        <end position="32"/>
    </location>
</feature>
<keyword evidence="6" id="KW-0418">Kinase</keyword>
<protein>
    <recommendedName>
        <fullName evidence="2">histidine kinase</fullName>
        <ecNumber evidence="2">2.7.13.3</ecNumber>
    </recommendedName>
</protein>
<keyword evidence="7" id="KW-0067">ATP-binding</keyword>
<dbReference type="InterPro" id="IPR036890">
    <property type="entry name" value="HATPase_C_sf"/>
</dbReference>
<keyword evidence="8" id="KW-0902">Two-component regulatory system</keyword>
<accession>A0A3N0CG83</accession>
<reference evidence="11 12" key="1">
    <citation type="submission" date="2018-11" db="EMBL/GenBank/DDBJ databases">
        <authorList>
            <person name="Li F."/>
        </authorList>
    </citation>
    <scope>NUCLEOTIDE SEQUENCE [LARGE SCALE GENOMIC DNA]</scope>
    <source>
        <strain evidence="11 12">Gsoil 097</strain>
    </source>
</reference>
<dbReference type="SUPFAM" id="SSF55874">
    <property type="entry name" value="ATPase domain of HSP90 chaperone/DNA topoisomerase II/histidine kinase"/>
    <property type="match status" value="1"/>
</dbReference>
<dbReference type="EMBL" id="RJSE01000007">
    <property type="protein sequence ID" value="RNL62026.1"/>
    <property type="molecule type" value="Genomic_DNA"/>
</dbReference>
<dbReference type="AlphaFoldDB" id="A0A3N0CG83"/>
<evidence type="ECO:0000256" key="2">
    <source>
        <dbReference type="ARBA" id="ARBA00012438"/>
    </source>
</evidence>
<evidence type="ECO:0000256" key="8">
    <source>
        <dbReference type="ARBA" id="ARBA00023012"/>
    </source>
</evidence>
<gene>
    <name evidence="11" type="ORF">EFK50_09370</name>
</gene>
<keyword evidence="9" id="KW-0472">Membrane</keyword>
<dbReference type="GO" id="GO:0000155">
    <property type="term" value="F:phosphorelay sensor kinase activity"/>
    <property type="evidence" value="ECO:0007669"/>
    <property type="project" value="InterPro"/>
</dbReference>
<dbReference type="EC" id="2.7.13.3" evidence="2"/>
<dbReference type="Pfam" id="PF07730">
    <property type="entry name" value="HisKA_3"/>
    <property type="match status" value="1"/>
</dbReference>
<organism evidence="11 12">
    <name type="scientific">Nocardioides marmoriginsengisoli</name>
    <dbReference type="NCBI Taxonomy" id="661483"/>
    <lineage>
        <taxon>Bacteria</taxon>
        <taxon>Bacillati</taxon>
        <taxon>Actinomycetota</taxon>
        <taxon>Actinomycetes</taxon>
        <taxon>Propionibacteriales</taxon>
        <taxon>Nocardioidaceae</taxon>
        <taxon>Nocardioides</taxon>
    </lineage>
</organism>
<dbReference type="InterPro" id="IPR011712">
    <property type="entry name" value="Sig_transdc_His_kin_sub3_dim/P"/>
</dbReference>
<name>A0A3N0CG83_9ACTN</name>
<evidence type="ECO:0000256" key="5">
    <source>
        <dbReference type="ARBA" id="ARBA00022741"/>
    </source>
</evidence>
<evidence type="ECO:0000256" key="7">
    <source>
        <dbReference type="ARBA" id="ARBA00022840"/>
    </source>
</evidence>
<dbReference type="GO" id="GO:0046983">
    <property type="term" value="F:protein dimerization activity"/>
    <property type="evidence" value="ECO:0007669"/>
    <property type="project" value="InterPro"/>
</dbReference>
<feature type="transmembrane region" description="Helical" evidence="9">
    <location>
        <begin position="108"/>
        <end position="128"/>
    </location>
</feature>
<feature type="transmembrane region" description="Helical" evidence="9">
    <location>
        <begin position="68"/>
        <end position="101"/>
    </location>
</feature>
<feature type="domain" description="Signal transduction histidine kinase subgroup 3 dimerisation and phosphoacceptor" evidence="10">
    <location>
        <begin position="217"/>
        <end position="277"/>
    </location>
</feature>
<dbReference type="Proteomes" id="UP000267128">
    <property type="component" value="Unassembled WGS sequence"/>
</dbReference>
<dbReference type="PANTHER" id="PTHR24421">
    <property type="entry name" value="NITRATE/NITRITE SENSOR PROTEIN NARX-RELATED"/>
    <property type="match status" value="1"/>
</dbReference>
<keyword evidence="4" id="KW-0808">Transferase</keyword>
<comment type="catalytic activity">
    <reaction evidence="1">
        <text>ATP + protein L-histidine = ADP + protein N-phospho-L-histidine.</text>
        <dbReference type="EC" id="2.7.13.3"/>
    </reaction>
</comment>
<evidence type="ECO:0000256" key="4">
    <source>
        <dbReference type="ARBA" id="ARBA00022679"/>
    </source>
</evidence>
<dbReference type="Gene3D" id="3.30.565.10">
    <property type="entry name" value="Histidine kinase-like ATPase, C-terminal domain"/>
    <property type="match status" value="1"/>
</dbReference>
<evidence type="ECO:0000256" key="3">
    <source>
        <dbReference type="ARBA" id="ARBA00022553"/>
    </source>
</evidence>
<sequence length="420" mass="44784">MSDRGASTGWTAFRPWLPDAILGVLVLVAGLIEQNSFAYLSTSMRVNLVVLAIFIAITVGLARRAPGLALLLVWFVCSMQVAFGIPMLLVEAAVVVVGFGAARWGNHVTVVLSGLSIPAAGFIAIAFLKARGFASVVDSERFRTFYDTVQKFSDTWQVGAGVLAAACLAVPWMAGLVLRFSSRAAESLESQAAAEADAAQAHREREQAREIARLREEQAQLAHDVHDVVGHSLAVILAQAESAQFLDDADTAALRLSMANIATSARSSLQDVRHVLTPAQESSSAPGGLLDLVEGVRASGHEIALSETGAARPLPPEVATIAYRVLQEMLTNAIRHGVRNKVLAVSLDWGNELAIEVTNFVGEGDAQAEQAEDQGGGQGVHGMRRRLESAGGRLEILRRDSGSLQTFTATGWIPMRTVYP</sequence>
<keyword evidence="5" id="KW-0547">Nucleotide-binding</keyword>